<name>A0A932MPA5_UNCTE</name>
<keyword evidence="1" id="KW-0732">Signal</keyword>
<sequence length="85" mass="9059">MRKCLGIAGLLVLALIAAGCVSTTWNKPGAMHAQSVKDVNECAGKAGLPVIEGNNPVAGHVMPYSYEQEKVYTKCMTDKGYKAKM</sequence>
<evidence type="ECO:0000256" key="1">
    <source>
        <dbReference type="SAM" id="SignalP"/>
    </source>
</evidence>
<dbReference type="PROSITE" id="PS51257">
    <property type="entry name" value="PROKAR_LIPOPROTEIN"/>
    <property type="match status" value="1"/>
</dbReference>
<feature type="chain" id="PRO_5037763705" description="Lipoprotein" evidence="1">
    <location>
        <begin position="20"/>
        <end position="85"/>
    </location>
</feature>
<feature type="signal peptide" evidence="1">
    <location>
        <begin position="1"/>
        <end position="19"/>
    </location>
</feature>
<dbReference type="EMBL" id="JACPUR010000030">
    <property type="protein sequence ID" value="MBI3128427.1"/>
    <property type="molecule type" value="Genomic_DNA"/>
</dbReference>
<evidence type="ECO:0000313" key="3">
    <source>
        <dbReference type="Proteomes" id="UP000782312"/>
    </source>
</evidence>
<dbReference type="AlphaFoldDB" id="A0A932MPA5"/>
<comment type="caution">
    <text evidence="2">The sequence shown here is derived from an EMBL/GenBank/DDBJ whole genome shotgun (WGS) entry which is preliminary data.</text>
</comment>
<evidence type="ECO:0000313" key="2">
    <source>
        <dbReference type="EMBL" id="MBI3128427.1"/>
    </source>
</evidence>
<accession>A0A932MPA5</accession>
<proteinExistence type="predicted"/>
<organism evidence="2 3">
    <name type="scientific">Tectimicrobiota bacterium</name>
    <dbReference type="NCBI Taxonomy" id="2528274"/>
    <lineage>
        <taxon>Bacteria</taxon>
        <taxon>Pseudomonadati</taxon>
        <taxon>Nitrospinota/Tectimicrobiota group</taxon>
        <taxon>Candidatus Tectimicrobiota</taxon>
    </lineage>
</organism>
<gene>
    <name evidence="2" type="ORF">HYZ11_12545</name>
</gene>
<protein>
    <recommendedName>
        <fullName evidence="4">Lipoprotein</fullName>
    </recommendedName>
</protein>
<dbReference type="Proteomes" id="UP000782312">
    <property type="component" value="Unassembled WGS sequence"/>
</dbReference>
<reference evidence="2" key="1">
    <citation type="submission" date="2020-07" db="EMBL/GenBank/DDBJ databases">
        <title>Huge and variable diversity of episymbiotic CPR bacteria and DPANN archaea in groundwater ecosystems.</title>
        <authorList>
            <person name="He C.Y."/>
            <person name="Keren R."/>
            <person name="Whittaker M."/>
            <person name="Farag I.F."/>
            <person name="Doudna J."/>
            <person name="Cate J.H.D."/>
            <person name="Banfield J.F."/>
        </authorList>
    </citation>
    <scope>NUCLEOTIDE SEQUENCE</scope>
    <source>
        <strain evidence="2">NC_groundwater_763_Ag_S-0.2um_68_21</strain>
    </source>
</reference>
<evidence type="ECO:0008006" key="4">
    <source>
        <dbReference type="Google" id="ProtNLM"/>
    </source>
</evidence>